<evidence type="ECO:0000313" key="8">
    <source>
        <dbReference type="EMBL" id="VFU47939.1"/>
    </source>
</evidence>
<dbReference type="EMBL" id="CAADRP010001685">
    <property type="protein sequence ID" value="VFU47939.1"/>
    <property type="molecule type" value="Genomic_DNA"/>
</dbReference>
<evidence type="ECO:0000256" key="4">
    <source>
        <dbReference type="ARBA" id="ARBA00022833"/>
    </source>
</evidence>
<dbReference type="InterPro" id="IPR025525">
    <property type="entry name" value="hAT-like_transposase_RNase-H"/>
</dbReference>
<keyword evidence="3" id="KW-0863">Zinc-finger</keyword>
<accession>A0A6N2M350</accession>
<organism evidence="8">
    <name type="scientific">Salix viminalis</name>
    <name type="common">Common osier</name>
    <name type="synonym">Basket willow</name>
    <dbReference type="NCBI Taxonomy" id="40686"/>
    <lineage>
        <taxon>Eukaryota</taxon>
        <taxon>Viridiplantae</taxon>
        <taxon>Streptophyta</taxon>
        <taxon>Embryophyta</taxon>
        <taxon>Tracheophyta</taxon>
        <taxon>Spermatophyta</taxon>
        <taxon>Magnoliopsida</taxon>
        <taxon>eudicotyledons</taxon>
        <taxon>Gunneridae</taxon>
        <taxon>Pentapetalae</taxon>
        <taxon>rosids</taxon>
        <taxon>fabids</taxon>
        <taxon>Malpighiales</taxon>
        <taxon>Salicaceae</taxon>
        <taxon>Saliceae</taxon>
        <taxon>Salix</taxon>
    </lineage>
</organism>
<evidence type="ECO:0000256" key="3">
    <source>
        <dbReference type="ARBA" id="ARBA00022771"/>
    </source>
</evidence>
<evidence type="ECO:0000256" key="2">
    <source>
        <dbReference type="ARBA" id="ARBA00022723"/>
    </source>
</evidence>
<dbReference type="InterPro" id="IPR052035">
    <property type="entry name" value="ZnF_BED_domain_contain"/>
</dbReference>
<dbReference type="PANTHER" id="PTHR46481">
    <property type="entry name" value="ZINC FINGER BED DOMAIN-CONTAINING PROTEIN 4"/>
    <property type="match status" value="1"/>
</dbReference>
<dbReference type="SUPFAM" id="SSF53098">
    <property type="entry name" value="Ribonuclease H-like"/>
    <property type="match status" value="1"/>
</dbReference>
<evidence type="ECO:0000256" key="1">
    <source>
        <dbReference type="ARBA" id="ARBA00004123"/>
    </source>
</evidence>
<dbReference type="PANTHER" id="PTHR46481:SF10">
    <property type="entry name" value="ZINC FINGER BED DOMAIN-CONTAINING PROTEIN 39"/>
    <property type="match status" value="1"/>
</dbReference>
<dbReference type="GO" id="GO:0005634">
    <property type="term" value="C:nucleus"/>
    <property type="evidence" value="ECO:0007669"/>
    <property type="project" value="UniProtKB-SubCell"/>
</dbReference>
<sequence>MQKFPFVVDKKQKLFVLEPKIESDESEDKNMGTLKAIGYNYEECRLALSKIIIIDELPFNFVEGKGFRLFFRTIQPRFDSPSRFTVMKDFLKIYVDEKEKLKIALRGQRLCLTTDAWTSIQNINYMSLTAHWIDISNHTGEIIGQVIEHCLLEWGIDKLLTVTVDNASYNNMTISYLKNVMIYWSFNILSNDHLHVRCCEHIVNLIVSDGLKEINASVVKIRNAIRFVRSSAARQHTFKKCAEKMHIEYKKSLCLDVATYLMLNAAEKFEKVFARLGESEPRYMGIFLEGIKKNKRPPGLEDWEMIFYRVTLKFSSSLHVTSNSFFNKLTYMHTNLFQLCKSRDNVVSGMAMKMMLKFEKYWGYDANQNFILHVANVLDLHFELKYVKFCFGELYDYHKAQSLTEKVKDNWDVNRHIHDVNDMDCNDMEVDDNTFARFKRHLQEEDSVENKNEVEINQIF</sequence>
<keyword evidence="2" id="KW-0479">Metal-binding</keyword>
<gene>
    <name evidence="8" type="ORF">SVIM_LOCUS310462</name>
</gene>
<keyword evidence="5" id="KW-0238">DNA-binding</keyword>
<protein>
    <recommendedName>
        <fullName evidence="7">hAT-like transposase RNase-H fold domain-containing protein</fullName>
    </recommendedName>
</protein>
<dbReference type="GO" id="GO:0008270">
    <property type="term" value="F:zinc ion binding"/>
    <property type="evidence" value="ECO:0007669"/>
    <property type="project" value="UniProtKB-KW"/>
</dbReference>
<evidence type="ECO:0000256" key="5">
    <source>
        <dbReference type="ARBA" id="ARBA00023125"/>
    </source>
</evidence>
<proteinExistence type="predicted"/>
<feature type="domain" description="hAT-like transposase RNase-H fold" evidence="7">
    <location>
        <begin position="315"/>
        <end position="410"/>
    </location>
</feature>
<evidence type="ECO:0000259" key="7">
    <source>
        <dbReference type="Pfam" id="PF14372"/>
    </source>
</evidence>
<dbReference type="AlphaFoldDB" id="A0A6N2M350"/>
<keyword evidence="6" id="KW-0539">Nucleus</keyword>
<dbReference type="SUPFAM" id="SSF140996">
    <property type="entry name" value="Hermes dimerisation domain"/>
    <property type="match status" value="1"/>
</dbReference>
<dbReference type="InterPro" id="IPR012337">
    <property type="entry name" value="RNaseH-like_sf"/>
</dbReference>
<comment type="subcellular location">
    <subcellularLocation>
        <location evidence="1">Nucleus</location>
    </subcellularLocation>
</comment>
<name>A0A6N2M350_SALVM</name>
<dbReference type="GO" id="GO:0003677">
    <property type="term" value="F:DNA binding"/>
    <property type="evidence" value="ECO:0007669"/>
    <property type="project" value="UniProtKB-KW"/>
</dbReference>
<reference evidence="8" key="1">
    <citation type="submission" date="2019-03" db="EMBL/GenBank/DDBJ databases">
        <authorList>
            <person name="Mank J."/>
            <person name="Almeida P."/>
        </authorList>
    </citation>
    <scope>NUCLEOTIDE SEQUENCE</scope>
    <source>
        <strain evidence="8">78183</strain>
    </source>
</reference>
<dbReference type="Pfam" id="PF14372">
    <property type="entry name" value="hAT-like_RNase-H"/>
    <property type="match status" value="1"/>
</dbReference>
<evidence type="ECO:0000256" key="6">
    <source>
        <dbReference type="ARBA" id="ARBA00023242"/>
    </source>
</evidence>
<keyword evidence="4" id="KW-0862">Zinc</keyword>